<evidence type="ECO:0000256" key="7">
    <source>
        <dbReference type="ARBA" id="ARBA00071120"/>
    </source>
</evidence>
<dbReference type="CDD" id="cd03444">
    <property type="entry name" value="Thioesterase_II_repeat1"/>
    <property type="match status" value="1"/>
</dbReference>
<dbReference type="InterPro" id="IPR029069">
    <property type="entry name" value="HotDog_dom_sf"/>
</dbReference>
<dbReference type="FunFam" id="2.40.160.210:FF:000001">
    <property type="entry name" value="Acyl-CoA thioesterase II"/>
    <property type="match status" value="1"/>
</dbReference>
<evidence type="ECO:0000259" key="10">
    <source>
        <dbReference type="Pfam" id="PF02551"/>
    </source>
</evidence>
<gene>
    <name evidence="12" type="primary">tesB</name>
    <name evidence="12" type="ORF">F3W84_06955</name>
</gene>
<dbReference type="InterPro" id="IPR042171">
    <property type="entry name" value="Acyl-CoA_hotdog"/>
</dbReference>
<evidence type="ECO:0000313" key="13">
    <source>
        <dbReference type="Proteomes" id="UP000327108"/>
    </source>
</evidence>
<evidence type="ECO:0000256" key="4">
    <source>
        <dbReference type="ARBA" id="ARBA00023098"/>
    </source>
</evidence>
<comment type="similarity">
    <text evidence="1">Belongs to the C/M/P thioester hydrolase family.</text>
</comment>
<dbReference type="RefSeq" id="WP_151092424.1">
    <property type="nucleotide sequence ID" value="NZ_JBLZNM010000017.1"/>
</dbReference>
<dbReference type="EMBL" id="VYXQ01000005">
    <property type="protein sequence ID" value="KAA9369203.1"/>
    <property type="molecule type" value="Genomic_DNA"/>
</dbReference>
<keyword evidence="4" id="KW-0443">Lipid metabolism</keyword>
<evidence type="ECO:0000256" key="9">
    <source>
        <dbReference type="SAM" id="MobiDB-lite"/>
    </source>
</evidence>
<evidence type="ECO:0000256" key="3">
    <source>
        <dbReference type="ARBA" id="ARBA00022801"/>
    </source>
</evidence>
<dbReference type="GO" id="GO:0009062">
    <property type="term" value="P:fatty acid catabolic process"/>
    <property type="evidence" value="ECO:0007669"/>
    <property type="project" value="TreeGrafter"/>
</dbReference>
<evidence type="ECO:0000256" key="5">
    <source>
        <dbReference type="ARBA" id="ARBA00038894"/>
    </source>
</evidence>
<evidence type="ECO:0000256" key="2">
    <source>
        <dbReference type="ARBA" id="ARBA00011881"/>
    </source>
</evidence>
<comment type="caution">
    <text evidence="12">The sequence shown here is derived from an EMBL/GenBank/DDBJ whole genome shotgun (WGS) entry which is preliminary data.</text>
</comment>
<dbReference type="PANTHER" id="PTHR11066">
    <property type="entry name" value="ACYL-COA THIOESTERASE"/>
    <property type="match status" value="1"/>
</dbReference>
<evidence type="ECO:0000313" key="12">
    <source>
        <dbReference type="EMBL" id="KAA9369203.1"/>
    </source>
</evidence>
<accession>A0A5N1JZB4</accession>
<protein>
    <recommendedName>
        <fullName evidence="7">Acyl-CoA thioesterase 2</fullName>
        <ecNumber evidence="5">3.1.2.20</ecNumber>
    </recommendedName>
    <alternativeName>
        <fullName evidence="8">Thioesterase II</fullName>
    </alternativeName>
</protein>
<feature type="domain" description="Acyl-CoA thioesterase-like N-terminal HotDog" evidence="11">
    <location>
        <begin position="55"/>
        <end position="134"/>
    </location>
</feature>
<dbReference type="EC" id="3.1.2.20" evidence="5"/>
<dbReference type="Pfam" id="PF13622">
    <property type="entry name" value="4HBT_3"/>
    <property type="match status" value="1"/>
</dbReference>
<dbReference type="NCBIfam" id="TIGR00189">
    <property type="entry name" value="tesB"/>
    <property type="match status" value="1"/>
</dbReference>
<dbReference type="PANTHER" id="PTHR11066:SF34">
    <property type="entry name" value="ACYL-COENZYME A THIOESTERASE 8"/>
    <property type="match status" value="1"/>
</dbReference>
<dbReference type="CDD" id="cd03445">
    <property type="entry name" value="Thioesterase_II_repeat2"/>
    <property type="match status" value="1"/>
</dbReference>
<proteinExistence type="inferred from homology"/>
<sequence>MSDNEKTGSNNEKTNNEKPGVLKSEQTAAMQQLLVTLDLETLEMDLFRGNSPQVGWQRVFGGQVIGQALIAAQRTVEPDRQVHSLHGYFVRPGDPSIPIVYEVDRIRDGSSFNTRRVLAKQHGKAIFTLSASFQIDEVGLSHQIDMPKDLPMPEQLVGDHDLKEKYLHLAPAGVRKYWEQERPIEIKPVSLKHYFSREKLPPSQHVWVRARGIVPNDRALQAAILAYLSDMTLLDTSLHPHGRTIFDRDLQVASLDHAMWFHRPCRLDDWLLYTQDTPSASGARGFNRGALYTRDGLLIASVAQEGLIRVHEKDK</sequence>
<organism evidence="12 13">
    <name type="scientific">Ochrobactrum quorumnocens</name>
    <dbReference type="NCBI Taxonomy" id="271865"/>
    <lineage>
        <taxon>Bacteria</taxon>
        <taxon>Pseudomonadati</taxon>
        <taxon>Pseudomonadota</taxon>
        <taxon>Alphaproteobacteria</taxon>
        <taxon>Hyphomicrobiales</taxon>
        <taxon>Brucellaceae</taxon>
        <taxon>Brucella/Ochrobactrum group</taxon>
        <taxon>Ochrobactrum</taxon>
    </lineage>
</organism>
<evidence type="ECO:0000256" key="1">
    <source>
        <dbReference type="ARBA" id="ARBA00006538"/>
    </source>
</evidence>
<dbReference type="InterPro" id="IPR003703">
    <property type="entry name" value="Acyl_CoA_thio"/>
</dbReference>
<name>A0A5N1JZB4_9HYPH</name>
<comment type="catalytic activity">
    <reaction evidence="6">
        <text>a fatty acyl-CoA + H2O = a fatty acid + CoA + H(+)</text>
        <dbReference type="Rhea" id="RHEA:16781"/>
        <dbReference type="ChEBI" id="CHEBI:15377"/>
        <dbReference type="ChEBI" id="CHEBI:15378"/>
        <dbReference type="ChEBI" id="CHEBI:28868"/>
        <dbReference type="ChEBI" id="CHEBI:57287"/>
        <dbReference type="ChEBI" id="CHEBI:77636"/>
        <dbReference type="EC" id="3.1.2.20"/>
    </reaction>
    <physiologicalReaction direction="left-to-right" evidence="6">
        <dbReference type="Rhea" id="RHEA:16782"/>
    </physiologicalReaction>
</comment>
<dbReference type="Proteomes" id="UP000327108">
    <property type="component" value="Unassembled WGS sequence"/>
</dbReference>
<dbReference type="Gene3D" id="2.40.160.210">
    <property type="entry name" value="Acyl-CoA thioesterase, double hotdog domain"/>
    <property type="match status" value="1"/>
</dbReference>
<keyword evidence="13" id="KW-1185">Reference proteome</keyword>
<evidence type="ECO:0000256" key="6">
    <source>
        <dbReference type="ARBA" id="ARBA00050943"/>
    </source>
</evidence>
<dbReference type="InterPro" id="IPR025652">
    <property type="entry name" value="TesB_C"/>
</dbReference>
<evidence type="ECO:0000256" key="8">
    <source>
        <dbReference type="ARBA" id="ARBA00079653"/>
    </source>
</evidence>
<dbReference type="GO" id="GO:0047617">
    <property type="term" value="F:fatty acyl-CoA hydrolase activity"/>
    <property type="evidence" value="ECO:0007669"/>
    <property type="project" value="UniProtKB-EC"/>
</dbReference>
<comment type="subunit">
    <text evidence="2">Homotetramer.</text>
</comment>
<reference evidence="12 13" key="1">
    <citation type="submission" date="2019-09" db="EMBL/GenBank/DDBJ databases">
        <title>Biological control of the noxious weed angled onion (Allium triquetrum) thwarted by endophytic bacteria in Victoria, Australia.</title>
        <authorList>
            <person name="Tehranchian P."/>
            <person name="Adair R.J."/>
            <person name="Van T.H."/>
            <person name="Morrison P.D."/>
            <person name="Williams H."/>
            <person name="Lawrie A.C."/>
        </authorList>
    </citation>
    <scope>NUCLEOTIDE SEQUENCE [LARGE SCALE GENOMIC DNA]</scope>
    <source>
        <strain evidence="12 13">RPTAtOch1</strain>
    </source>
</reference>
<feature type="domain" description="Acyl-CoA thioesterase 2 C-terminal" evidence="10">
    <location>
        <begin position="179"/>
        <end position="307"/>
    </location>
</feature>
<feature type="region of interest" description="Disordered" evidence="9">
    <location>
        <begin position="1"/>
        <end position="23"/>
    </location>
</feature>
<keyword evidence="3" id="KW-0378">Hydrolase</keyword>
<evidence type="ECO:0000259" key="11">
    <source>
        <dbReference type="Pfam" id="PF13622"/>
    </source>
</evidence>
<dbReference type="Pfam" id="PF02551">
    <property type="entry name" value="Acyl_CoA_thio"/>
    <property type="match status" value="1"/>
</dbReference>
<dbReference type="GO" id="GO:0006637">
    <property type="term" value="P:acyl-CoA metabolic process"/>
    <property type="evidence" value="ECO:0007669"/>
    <property type="project" value="InterPro"/>
</dbReference>
<dbReference type="SUPFAM" id="SSF54637">
    <property type="entry name" value="Thioesterase/thiol ester dehydrase-isomerase"/>
    <property type="match status" value="2"/>
</dbReference>
<dbReference type="AlphaFoldDB" id="A0A5N1JZB4"/>
<dbReference type="InterPro" id="IPR049449">
    <property type="entry name" value="TesB_ACOT8-like_N"/>
</dbReference>